<reference evidence="2 3" key="1">
    <citation type="journal article" date="2023" name="J. Hered.">
        <title>Chromosome-level genome of the wood stork (Mycteria americana) provides insight into avian chromosome evolution.</title>
        <authorList>
            <person name="Flamio R. Jr."/>
            <person name="Ramstad K.M."/>
        </authorList>
    </citation>
    <scope>NUCLEOTIDE SEQUENCE [LARGE SCALE GENOMIC DNA]</scope>
    <source>
        <strain evidence="2">JAX WOST 10</strain>
    </source>
</reference>
<gene>
    <name evidence="2" type="ORF">QYF61_026204</name>
</gene>
<evidence type="ECO:0000313" key="2">
    <source>
        <dbReference type="EMBL" id="KAK4815299.1"/>
    </source>
</evidence>
<comment type="caution">
    <text evidence="2">The sequence shown here is derived from an EMBL/GenBank/DDBJ whole genome shotgun (WGS) entry which is preliminary data.</text>
</comment>
<evidence type="ECO:0000313" key="3">
    <source>
        <dbReference type="Proteomes" id="UP001333110"/>
    </source>
</evidence>
<dbReference type="EMBL" id="JAUNZN010000010">
    <property type="protein sequence ID" value="KAK4815299.1"/>
    <property type="molecule type" value="Genomic_DNA"/>
</dbReference>
<dbReference type="Proteomes" id="UP001333110">
    <property type="component" value="Unassembled WGS sequence"/>
</dbReference>
<protein>
    <submittedName>
        <fullName evidence="2">Uncharacterized protein</fullName>
    </submittedName>
</protein>
<keyword evidence="3" id="KW-1185">Reference proteome</keyword>
<dbReference type="AlphaFoldDB" id="A0AAN7RPU2"/>
<feature type="region of interest" description="Disordered" evidence="1">
    <location>
        <begin position="1"/>
        <end position="99"/>
    </location>
</feature>
<organism evidence="2 3">
    <name type="scientific">Mycteria americana</name>
    <name type="common">Wood stork</name>
    <dbReference type="NCBI Taxonomy" id="33587"/>
    <lineage>
        <taxon>Eukaryota</taxon>
        <taxon>Metazoa</taxon>
        <taxon>Chordata</taxon>
        <taxon>Craniata</taxon>
        <taxon>Vertebrata</taxon>
        <taxon>Euteleostomi</taxon>
        <taxon>Archelosauria</taxon>
        <taxon>Archosauria</taxon>
        <taxon>Dinosauria</taxon>
        <taxon>Saurischia</taxon>
        <taxon>Theropoda</taxon>
        <taxon>Coelurosauria</taxon>
        <taxon>Aves</taxon>
        <taxon>Neognathae</taxon>
        <taxon>Neoaves</taxon>
        <taxon>Aequornithes</taxon>
        <taxon>Ciconiiformes</taxon>
        <taxon>Ciconiidae</taxon>
        <taxon>Mycteria</taxon>
    </lineage>
</organism>
<accession>A0AAN7RPU2</accession>
<name>A0AAN7RPU2_MYCAM</name>
<proteinExistence type="predicted"/>
<feature type="compositionally biased region" description="Polar residues" evidence="1">
    <location>
        <begin position="74"/>
        <end position="93"/>
    </location>
</feature>
<sequence length="198" mass="21082">MRPGERGRGRNPSHPYSPPPREAPGCKAGISLPSPGSGAKVPSKQLPGQLGLFSNGNSRAALPKPFGAEHARWQQRSATACWQEQPQQSQAPETSGRVIDGEMTGSVDEGRAVEVVYLGFGKAFDARRAPGQVLGPRLCNTFVNDLEDGTECSLSKSAEDAKPGGVVGTPEGCATVQRALNRPESWTNRNRMEFAKGK</sequence>
<evidence type="ECO:0000256" key="1">
    <source>
        <dbReference type="SAM" id="MobiDB-lite"/>
    </source>
</evidence>